<protein>
    <submittedName>
        <fullName evidence="1">Uncharacterized protein</fullName>
    </submittedName>
</protein>
<organism evidence="1 2">
    <name type="scientific">Gordonia jacobaea</name>
    <dbReference type="NCBI Taxonomy" id="122202"/>
    <lineage>
        <taxon>Bacteria</taxon>
        <taxon>Bacillati</taxon>
        <taxon>Actinomycetota</taxon>
        <taxon>Actinomycetes</taxon>
        <taxon>Mycobacteriales</taxon>
        <taxon>Gordoniaceae</taxon>
        <taxon>Gordonia</taxon>
    </lineage>
</organism>
<name>A0ABR5IB33_9ACTN</name>
<sequence>MGRTAVVRAWTSNPLAMGVTVTYTYTYRSAVVNYTASLRHTLGFTDISGSKASPGESVRATLIRPAPRMFATYVLS</sequence>
<keyword evidence="2" id="KW-1185">Reference proteome</keyword>
<evidence type="ECO:0000313" key="2">
    <source>
        <dbReference type="Proteomes" id="UP000037247"/>
    </source>
</evidence>
<accession>A0ABR5IB33</accession>
<dbReference type="Proteomes" id="UP000037247">
    <property type="component" value="Unassembled WGS sequence"/>
</dbReference>
<comment type="caution">
    <text evidence="1">The sequence shown here is derived from an EMBL/GenBank/DDBJ whole genome shotgun (WGS) entry which is preliminary data.</text>
</comment>
<reference evidence="1 2" key="1">
    <citation type="submission" date="2015-05" db="EMBL/GenBank/DDBJ databases">
        <title>Draft genome sequence of the bacterium Gordonia jacobaea a new member of the Gordonia genus.</title>
        <authorList>
            <person name="Jimenez-Galisteo G."/>
            <person name="Dominguez A."/>
            <person name="Munoz E."/>
            <person name="Vinas M."/>
        </authorList>
    </citation>
    <scope>NUCLEOTIDE SEQUENCE [LARGE SCALE GENOMIC DNA]</scope>
    <source>
        <strain evidence="2">mv1</strain>
    </source>
</reference>
<dbReference type="EMBL" id="LDTZ01000018">
    <property type="protein sequence ID" value="KNA90900.1"/>
    <property type="molecule type" value="Genomic_DNA"/>
</dbReference>
<proteinExistence type="predicted"/>
<evidence type="ECO:0000313" key="1">
    <source>
        <dbReference type="EMBL" id="KNA90900.1"/>
    </source>
</evidence>
<gene>
    <name evidence="1" type="ORF">ABW18_15040</name>
</gene>